<keyword evidence="2" id="KW-1185">Reference proteome</keyword>
<evidence type="ECO:0000313" key="3">
    <source>
        <dbReference type="RefSeq" id="XP_024872554.1"/>
    </source>
</evidence>
<dbReference type="Pfam" id="PF18701">
    <property type="entry name" value="DUF5641"/>
    <property type="match status" value="1"/>
</dbReference>
<dbReference type="PANTHER" id="PTHR47331:SF1">
    <property type="entry name" value="GAG-LIKE PROTEIN"/>
    <property type="match status" value="1"/>
</dbReference>
<dbReference type="PROSITE" id="PS50994">
    <property type="entry name" value="INTEGRASE"/>
    <property type="match status" value="1"/>
</dbReference>
<proteinExistence type="predicted"/>
<dbReference type="InterPro" id="IPR012337">
    <property type="entry name" value="RNaseH-like_sf"/>
</dbReference>
<dbReference type="Gene3D" id="3.30.420.10">
    <property type="entry name" value="Ribonuclease H-like superfamily/Ribonuclease H"/>
    <property type="match status" value="1"/>
</dbReference>
<dbReference type="OrthoDB" id="7695048at2759"/>
<dbReference type="GO" id="GO:0015074">
    <property type="term" value="P:DNA integration"/>
    <property type="evidence" value="ECO:0007669"/>
    <property type="project" value="InterPro"/>
</dbReference>
<dbReference type="GeneID" id="112455084"/>
<organism evidence="2 3">
    <name type="scientific">Temnothorax curvispinosus</name>
    <dbReference type="NCBI Taxonomy" id="300111"/>
    <lineage>
        <taxon>Eukaryota</taxon>
        <taxon>Metazoa</taxon>
        <taxon>Ecdysozoa</taxon>
        <taxon>Arthropoda</taxon>
        <taxon>Hexapoda</taxon>
        <taxon>Insecta</taxon>
        <taxon>Pterygota</taxon>
        <taxon>Neoptera</taxon>
        <taxon>Endopterygota</taxon>
        <taxon>Hymenoptera</taxon>
        <taxon>Apocrita</taxon>
        <taxon>Aculeata</taxon>
        <taxon>Formicoidea</taxon>
        <taxon>Formicidae</taxon>
        <taxon>Myrmicinae</taxon>
        <taxon>Temnothorax</taxon>
    </lineage>
</organism>
<dbReference type="PANTHER" id="PTHR47331">
    <property type="entry name" value="PHD-TYPE DOMAIN-CONTAINING PROTEIN"/>
    <property type="match status" value="1"/>
</dbReference>
<reference evidence="3" key="1">
    <citation type="submission" date="2025-08" db="UniProtKB">
        <authorList>
            <consortium name="RefSeq"/>
        </authorList>
    </citation>
    <scope>IDENTIFICATION</scope>
    <source>
        <tissue evidence="3">Whole body</tissue>
    </source>
</reference>
<feature type="domain" description="Integrase catalytic" evidence="1">
    <location>
        <begin position="10"/>
        <end position="195"/>
    </location>
</feature>
<protein>
    <submittedName>
        <fullName evidence="3">Uncharacterized protein LOC112455084</fullName>
    </submittedName>
</protein>
<name>A0A6J1PS08_9HYME</name>
<accession>A0A6J1PS08</accession>
<dbReference type="InterPro" id="IPR040676">
    <property type="entry name" value="DUF5641"/>
</dbReference>
<gene>
    <name evidence="3" type="primary">LOC112455084</name>
</gene>
<dbReference type="SUPFAM" id="SSF53098">
    <property type="entry name" value="Ribonuclease H-like"/>
    <property type="match status" value="1"/>
</dbReference>
<sequence>MGQLPAARIQPARPFLRVGIDFCGPFNCKPRIRSKAIFKTYVCVFLCFATKAVHMEIVNDLTTDAFLAALRRFVARRGRCTDIFSDNATNFVGGNRALQELYELFQNTEHQEIVQRFCANEGITWHMIPPNSPHFGGLWESAVKAAKHHMRRALGTASFTTEELGTVVTQIEACLNSRPLSPMSSDPSDLEPLTSGHFLIGAPLNSIIEPDLTELKLNRLSRWQLIQRTVQEFWRRWSNEYLSELQSLKKWTTVQPNIQPGSMVLLKEDNVPPMKWLLGRIVETFPGRDGLTRVVSVRTAHGTYKRSITKTCILPMDND</sequence>
<dbReference type="InterPro" id="IPR036397">
    <property type="entry name" value="RNaseH_sf"/>
</dbReference>
<dbReference type="AlphaFoldDB" id="A0A6J1PS08"/>
<dbReference type="RefSeq" id="XP_024872554.1">
    <property type="nucleotide sequence ID" value="XM_025016786.1"/>
</dbReference>
<dbReference type="InterPro" id="IPR001584">
    <property type="entry name" value="Integrase_cat-core"/>
</dbReference>
<dbReference type="GO" id="GO:0003676">
    <property type="term" value="F:nucleic acid binding"/>
    <property type="evidence" value="ECO:0007669"/>
    <property type="project" value="InterPro"/>
</dbReference>
<evidence type="ECO:0000313" key="2">
    <source>
        <dbReference type="Proteomes" id="UP000504618"/>
    </source>
</evidence>
<evidence type="ECO:0000259" key="1">
    <source>
        <dbReference type="PROSITE" id="PS50994"/>
    </source>
</evidence>
<dbReference type="Proteomes" id="UP000504618">
    <property type="component" value="Unplaced"/>
</dbReference>